<dbReference type="EMBL" id="CADCVU010000012">
    <property type="protein sequence ID" value="CAA9480588.1"/>
    <property type="molecule type" value="Genomic_DNA"/>
</dbReference>
<organism evidence="1">
    <name type="scientific">uncultured Solirubrobacterales bacterium</name>
    <dbReference type="NCBI Taxonomy" id="768556"/>
    <lineage>
        <taxon>Bacteria</taxon>
        <taxon>Bacillati</taxon>
        <taxon>Actinomycetota</taxon>
        <taxon>Thermoleophilia</taxon>
        <taxon>Solirubrobacterales</taxon>
        <taxon>environmental samples</taxon>
    </lineage>
</organism>
<protein>
    <submittedName>
        <fullName evidence="1">Uncharacterized protein</fullName>
    </submittedName>
</protein>
<dbReference type="AlphaFoldDB" id="A0A6J4RSM7"/>
<accession>A0A6J4RSM7</accession>
<name>A0A6J4RSM7_9ACTN</name>
<evidence type="ECO:0000313" key="1">
    <source>
        <dbReference type="EMBL" id="CAA9480588.1"/>
    </source>
</evidence>
<proteinExistence type="predicted"/>
<reference evidence="1" key="1">
    <citation type="submission" date="2020-02" db="EMBL/GenBank/DDBJ databases">
        <authorList>
            <person name="Meier V. D."/>
        </authorList>
    </citation>
    <scope>NUCLEOTIDE SEQUENCE</scope>
    <source>
        <strain evidence="1">AVDCRST_MAG45</strain>
    </source>
</reference>
<sequence>MTGIILALTVGLTVALSDVLLLSAAGVAPRARAVDWPGFWSWWRLQTRPMGKGAAIASINAVWPPLRRLLRPDYLFVTYPGTERHKRLYFPPWVERTLRPVFPSGVIRFGRYWGLIVSGVATAETLESSPERMRALLDETRGQFPGVEVIALAGRLPGVAEKTGVGLEPPFIHGNRGTVCAMAGAARELARLLGKRPAEVTIGLVGSGGFIGSRLLASLGGEFSRVIALDPRFEGDPSEDGGILYTDRPEDLVEAEAVVVLTARGTDTATMVRHLAPGAVVADDTHPEIPVPIRAAMEQRGAIVLKAAMADERIRILPRIPTFRADDIPGCLLEALVVVQRGSEVLETQEGFNAAAAELGFRARLAPHLNAA</sequence>
<gene>
    <name evidence="1" type="ORF">AVDCRST_MAG45-140</name>
</gene>